<dbReference type="Proteomes" id="UP000178977">
    <property type="component" value="Unassembled WGS sequence"/>
</dbReference>
<name>A0A1G2L9H9_9BACT</name>
<comment type="caution">
    <text evidence="2">The sequence shown here is derived from an EMBL/GenBank/DDBJ whole genome shotgun (WGS) entry which is preliminary data.</text>
</comment>
<dbReference type="InterPro" id="IPR043502">
    <property type="entry name" value="DNA/RNA_pol_sf"/>
</dbReference>
<dbReference type="PANTHER" id="PTHR34047">
    <property type="entry name" value="NUCLEAR INTRON MATURASE 1, MITOCHONDRIAL-RELATED"/>
    <property type="match status" value="1"/>
</dbReference>
<protein>
    <recommendedName>
        <fullName evidence="1">Reverse transcriptase domain-containing protein</fullName>
    </recommendedName>
</protein>
<dbReference type="AlphaFoldDB" id="A0A1G2L9H9"/>
<dbReference type="SUPFAM" id="SSF56672">
    <property type="entry name" value="DNA/RNA polymerases"/>
    <property type="match status" value="1"/>
</dbReference>
<dbReference type="PANTHER" id="PTHR34047:SF8">
    <property type="entry name" value="PROTEIN YKFC"/>
    <property type="match status" value="1"/>
</dbReference>
<feature type="domain" description="Reverse transcriptase" evidence="1">
    <location>
        <begin position="73"/>
        <end position="280"/>
    </location>
</feature>
<sequence>MKVYRKIFPSMISPENLFAAWETFKRDKRNKPDVALFEQHLERHIFALYRELAAKSYQHGPYEGFWIHDPKLRRIHKASVRDRVLHHAIFKILNPIFEETFIPTSFSCRVGKGTHKGMKELAAMIRAVSRSETQKCYALKCDVRKFFDSIDHDILLEILGKRIKDADAMWLIREVIGSFTTARPNLFERRGLPIGNLTSQIFANIYMNEFDQFVKHALRVQHYVRYTDDFVIVSNERKYLEQLLPKMRTFLTNTLRLELHPQKVFLRKHGEGVDFLGYVILPHHIVLRTKTKRRMFRRLKERFSEYRSGAISEAALLGSLRSYRGVLFHADAYRLSQDVQNNFWFWMKE</sequence>
<dbReference type="PROSITE" id="PS50878">
    <property type="entry name" value="RT_POL"/>
    <property type="match status" value="1"/>
</dbReference>
<reference evidence="2 3" key="1">
    <citation type="journal article" date="2016" name="Nat. Commun.">
        <title>Thousands of microbial genomes shed light on interconnected biogeochemical processes in an aquifer system.</title>
        <authorList>
            <person name="Anantharaman K."/>
            <person name="Brown C.T."/>
            <person name="Hug L.A."/>
            <person name="Sharon I."/>
            <person name="Castelle C.J."/>
            <person name="Probst A.J."/>
            <person name="Thomas B.C."/>
            <person name="Singh A."/>
            <person name="Wilkins M.J."/>
            <person name="Karaoz U."/>
            <person name="Brodie E.L."/>
            <person name="Williams K.H."/>
            <person name="Hubbard S.S."/>
            <person name="Banfield J.F."/>
        </authorList>
    </citation>
    <scope>NUCLEOTIDE SEQUENCE [LARGE SCALE GENOMIC DNA]</scope>
</reference>
<dbReference type="InterPro" id="IPR000477">
    <property type="entry name" value="RT_dom"/>
</dbReference>
<gene>
    <name evidence="2" type="ORF">A3A44_02370</name>
</gene>
<dbReference type="EMBL" id="MHQT01000043">
    <property type="protein sequence ID" value="OHA08286.1"/>
    <property type="molecule type" value="Genomic_DNA"/>
</dbReference>
<dbReference type="CDD" id="cd01651">
    <property type="entry name" value="RT_G2_intron"/>
    <property type="match status" value="1"/>
</dbReference>
<organism evidence="2 3">
    <name type="scientific">Candidatus Sungbacteria bacterium RIFCSPLOWO2_01_FULL_60_25</name>
    <dbReference type="NCBI Taxonomy" id="1802281"/>
    <lineage>
        <taxon>Bacteria</taxon>
        <taxon>Candidatus Sungiibacteriota</taxon>
    </lineage>
</organism>
<evidence type="ECO:0000313" key="3">
    <source>
        <dbReference type="Proteomes" id="UP000178977"/>
    </source>
</evidence>
<dbReference type="Pfam" id="PF00078">
    <property type="entry name" value="RVT_1"/>
    <property type="match status" value="1"/>
</dbReference>
<evidence type="ECO:0000259" key="1">
    <source>
        <dbReference type="PROSITE" id="PS50878"/>
    </source>
</evidence>
<dbReference type="InterPro" id="IPR051083">
    <property type="entry name" value="GrpII_Intron_Splice-Mob/Def"/>
</dbReference>
<evidence type="ECO:0000313" key="2">
    <source>
        <dbReference type="EMBL" id="OHA08286.1"/>
    </source>
</evidence>
<accession>A0A1G2L9H9</accession>
<proteinExistence type="predicted"/>